<dbReference type="InterPro" id="IPR017946">
    <property type="entry name" value="PLC-like_Pdiesterase_TIM-brl"/>
</dbReference>
<dbReference type="SUPFAM" id="SSF51695">
    <property type="entry name" value="PLC-like phosphodiesterases"/>
    <property type="match status" value="1"/>
</dbReference>
<dbReference type="RefSeq" id="WP_229841574.1">
    <property type="nucleotide sequence ID" value="NZ_BMQA01000089.1"/>
</dbReference>
<dbReference type="EMBL" id="BMQA01000089">
    <property type="protein sequence ID" value="GGJ65943.1"/>
    <property type="molecule type" value="Genomic_DNA"/>
</dbReference>
<sequence>MSTSDSSSPFGSPIPRRTLLAGAAAGSLLATLPAAAAKAAVPTATPQVVTYAHRGSSGSVPENTLAAVDFAIAQHTDFVETDVRRTKDGQLIIMHDDQLGRTTNVEDVFPDRAPYWVHDFTLAEIKQLDAGSWFSPQFAGEKVPTFDEFVDRIGHRAGLLLEIKGALLYPGIEQDVVDDFKSRPGYLNWALSAHKLIVQSFWVPSSRAIHQLLPDVPVGILYDVKPTDADLVEASTWADHINPGNGFTDQKLIDRVHELGMQVAPYSLDTGQSMQKFLAMGVDGIITANPGMLHDIETIGR</sequence>
<evidence type="ECO:0000313" key="4">
    <source>
        <dbReference type="Proteomes" id="UP000657574"/>
    </source>
</evidence>
<keyword evidence="3" id="KW-0378">Hydrolase</keyword>
<dbReference type="InterPro" id="IPR006311">
    <property type="entry name" value="TAT_signal"/>
</dbReference>
<protein>
    <submittedName>
        <fullName evidence="3">Hydrolase</fullName>
    </submittedName>
</protein>
<proteinExistence type="predicted"/>
<organism evidence="3 4">
    <name type="scientific">Streptomyces brasiliensis</name>
    <dbReference type="NCBI Taxonomy" id="1954"/>
    <lineage>
        <taxon>Bacteria</taxon>
        <taxon>Bacillati</taxon>
        <taxon>Actinomycetota</taxon>
        <taxon>Actinomycetes</taxon>
        <taxon>Kitasatosporales</taxon>
        <taxon>Streptomycetaceae</taxon>
        <taxon>Streptomyces</taxon>
    </lineage>
</organism>
<reference evidence="3" key="1">
    <citation type="journal article" date="2014" name="Int. J. Syst. Evol. Microbiol.">
        <title>Complete genome sequence of Corynebacterium casei LMG S-19264T (=DSM 44701T), isolated from a smear-ripened cheese.</title>
        <authorList>
            <consortium name="US DOE Joint Genome Institute (JGI-PGF)"/>
            <person name="Walter F."/>
            <person name="Albersmeier A."/>
            <person name="Kalinowski J."/>
            <person name="Ruckert C."/>
        </authorList>
    </citation>
    <scope>NUCLEOTIDE SEQUENCE</scope>
    <source>
        <strain evidence="3">JCM 3086</strain>
    </source>
</reference>
<dbReference type="PROSITE" id="PS51704">
    <property type="entry name" value="GP_PDE"/>
    <property type="match status" value="1"/>
</dbReference>
<dbReference type="PANTHER" id="PTHR46211:SF1">
    <property type="entry name" value="GLYCEROPHOSPHODIESTER PHOSPHODIESTERASE, CYTOPLASMIC"/>
    <property type="match status" value="1"/>
</dbReference>
<dbReference type="AlphaFoldDB" id="A0A917UL65"/>
<evidence type="ECO:0000256" key="1">
    <source>
        <dbReference type="SAM" id="SignalP"/>
    </source>
</evidence>
<dbReference type="PANTHER" id="PTHR46211">
    <property type="entry name" value="GLYCEROPHOSPHORYL DIESTER PHOSPHODIESTERASE"/>
    <property type="match status" value="1"/>
</dbReference>
<evidence type="ECO:0000313" key="3">
    <source>
        <dbReference type="EMBL" id="GGJ65943.1"/>
    </source>
</evidence>
<name>A0A917UL65_9ACTN</name>
<feature type="domain" description="GP-PDE" evidence="2">
    <location>
        <begin position="48"/>
        <end position="297"/>
    </location>
</feature>
<dbReference type="Proteomes" id="UP000657574">
    <property type="component" value="Unassembled WGS sequence"/>
</dbReference>
<keyword evidence="1" id="KW-0732">Signal</keyword>
<dbReference type="PROSITE" id="PS51318">
    <property type="entry name" value="TAT"/>
    <property type="match status" value="1"/>
</dbReference>
<comment type="caution">
    <text evidence="3">The sequence shown here is derived from an EMBL/GenBank/DDBJ whole genome shotgun (WGS) entry which is preliminary data.</text>
</comment>
<dbReference type="Gene3D" id="3.20.20.190">
    <property type="entry name" value="Phosphatidylinositol (PI) phosphodiesterase"/>
    <property type="match status" value="1"/>
</dbReference>
<reference evidence="3" key="2">
    <citation type="submission" date="2020-09" db="EMBL/GenBank/DDBJ databases">
        <authorList>
            <person name="Sun Q."/>
            <person name="Ohkuma M."/>
        </authorList>
    </citation>
    <scope>NUCLEOTIDE SEQUENCE</scope>
    <source>
        <strain evidence="3">JCM 3086</strain>
    </source>
</reference>
<evidence type="ECO:0000259" key="2">
    <source>
        <dbReference type="PROSITE" id="PS51704"/>
    </source>
</evidence>
<dbReference type="Pfam" id="PF03009">
    <property type="entry name" value="GDPD"/>
    <property type="match status" value="1"/>
</dbReference>
<feature type="chain" id="PRO_5038601007" evidence="1">
    <location>
        <begin position="37"/>
        <end position="301"/>
    </location>
</feature>
<gene>
    <name evidence="3" type="ORF">GCM10010121_090820</name>
</gene>
<dbReference type="GO" id="GO:0006629">
    <property type="term" value="P:lipid metabolic process"/>
    <property type="evidence" value="ECO:0007669"/>
    <property type="project" value="InterPro"/>
</dbReference>
<keyword evidence="4" id="KW-1185">Reference proteome</keyword>
<dbReference type="GO" id="GO:0008081">
    <property type="term" value="F:phosphoric diester hydrolase activity"/>
    <property type="evidence" value="ECO:0007669"/>
    <property type="project" value="InterPro"/>
</dbReference>
<accession>A0A917UL65</accession>
<feature type="signal peptide" evidence="1">
    <location>
        <begin position="1"/>
        <end position="36"/>
    </location>
</feature>
<dbReference type="InterPro" id="IPR030395">
    <property type="entry name" value="GP_PDE_dom"/>
</dbReference>